<dbReference type="GO" id="GO:0032153">
    <property type="term" value="C:cell division site"/>
    <property type="evidence" value="ECO:0007669"/>
    <property type="project" value="TreeGrafter"/>
</dbReference>
<evidence type="ECO:0000256" key="2">
    <source>
        <dbReference type="ARBA" id="ARBA00015195"/>
    </source>
</evidence>
<keyword evidence="4 11" id="KW-0132">Cell division</keyword>
<protein>
    <recommendedName>
        <fullName evidence="2">Cell division protein ZapA</fullName>
    </recommendedName>
    <alternativeName>
        <fullName evidence="9">Z ring-associated protein ZapA</fullName>
    </alternativeName>
</protein>
<evidence type="ECO:0000256" key="4">
    <source>
        <dbReference type="ARBA" id="ARBA00022618"/>
    </source>
</evidence>
<comment type="subcellular location">
    <subcellularLocation>
        <location evidence="1">Cytoplasm</location>
    </subcellularLocation>
</comment>
<dbReference type="PANTHER" id="PTHR34981">
    <property type="entry name" value="CELL DIVISION PROTEIN ZAPA"/>
    <property type="match status" value="1"/>
</dbReference>
<dbReference type="AlphaFoldDB" id="A0A9W5XZN0"/>
<dbReference type="RefSeq" id="WP_261850964.1">
    <property type="nucleotide sequence ID" value="NZ_BQXY01000001.1"/>
</dbReference>
<dbReference type="Gene3D" id="6.10.250.790">
    <property type="match status" value="1"/>
</dbReference>
<dbReference type="Pfam" id="PF05164">
    <property type="entry name" value="ZapA"/>
    <property type="match status" value="1"/>
</dbReference>
<dbReference type="InterPro" id="IPR036192">
    <property type="entry name" value="Cell_div_ZapA-like_sf"/>
</dbReference>
<reference evidence="11" key="1">
    <citation type="journal article" date="2023" name="Int. J. Syst. Evol. Microbiol.">
        <title>&lt;i&gt;Clostridium folliculivorans&lt;/i&gt; sp. nov., isolated from soil samples of an organic paddy in Japan.</title>
        <authorList>
            <person name="Tazawa J."/>
            <person name="Kobayashi H."/>
            <person name="Tanizawa Y."/>
            <person name="Uchino A."/>
            <person name="Tanaka F."/>
            <person name="Urashima Y."/>
            <person name="Miura S."/>
            <person name="Sakamoto M."/>
            <person name="Ohkuma M."/>
            <person name="Tohno M."/>
        </authorList>
    </citation>
    <scope>NUCLEOTIDE SEQUENCE</scope>
    <source>
        <strain evidence="11">D1-1</strain>
    </source>
</reference>
<evidence type="ECO:0000313" key="11">
    <source>
        <dbReference type="EMBL" id="GKU23932.1"/>
    </source>
</evidence>
<accession>A0A9W5XZN0</accession>
<dbReference type="GO" id="GO:0000921">
    <property type="term" value="P:septin ring assembly"/>
    <property type="evidence" value="ECO:0007669"/>
    <property type="project" value="TreeGrafter"/>
</dbReference>
<keyword evidence="3" id="KW-0963">Cytoplasm</keyword>
<organism evidence="11 12">
    <name type="scientific">Clostridium folliculivorans</name>
    <dbReference type="NCBI Taxonomy" id="2886038"/>
    <lineage>
        <taxon>Bacteria</taxon>
        <taxon>Bacillati</taxon>
        <taxon>Bacillota</taxon>
        <taxon>Clostridia</taxon>
        <taxon>Eubacteriales</taxon>
        <taxon>Clostridiaceae</taxon>
        <taxon>Clostridium</taxon>
    </lineage>
</organism>
<evidence type="ECO:0000256" key="9">
    <source>
        <dbReference type="ARBA" id="ARBA00033158"/>
    </source>
</evidence>
<dbReference type="EMBL" id="BQXY01000001">
    <property type="protein sequence ID" value="GKU23932.1"/>
    <property type="molecule type" value="Genomic_DNA"/>
</dbReference>
<comment type="caution">
    <text evidence="11">The sequence shown here is derived from an EMBL/GenBank/DDBJ whole genome shotgun (WGS) entry which is preliminary data.</text>
</comment>
<dbReference type="GO" id="GO:0043093">
    <property type="term" value="P:FtsZ-dependent cytokinesis"/>
    <property type="evidence" value="ECO:0007669"/>
    <property type="project" value="TreeGrafter"/>
</dbReference>
<evidence type="ECO:0000256" key="3">
    <source>
        <dbReference type="ARBA" id="ARBA00022490"/>
    </source>
</evidence>
<evidence type="ECO:0000256" key="10">
    <source>
        <dbReference type="SAM" id="Coils"/>
    </source>
</evidence>
<dbReference type="InterPro" id="IPR053712">
    <property type="entry name" value="Bac_CellDiv_Activator"/>
</dbReference>
<comment type="subunit">
    <text evidence="8">Homodimer. Interacts with FtsZ.</text>
</comment>
<evidence type="ECO:0000313" key="12">
    <source>
        <dbReference type="Proteomes" id="UP001057868"/>
    </source>
</evidence>
<name>A0A9W5XZN0_9CLOT</name>
<dbReference type="PANTHER" id="PTHR34981:SF1">
    <property type="entry name" value="CELL DIVISION PROTEIN ZAPA"/>
    <property type="match status" value="1"/>
</dbReference>
<evidence type="ECO:0000256" key="7">
    <source>
        <dbReference type="ARBA" id="ARBA00024910"/>
    </source>
</evidence>
<dbReference type="GO" id="GO:0000917">
    <property type="term" value="P:division septum assembly"/>
    <property type="evidence" value="ECO:0007669"/>
    <property type="project" value="UniProtKB-KW"/>
</dbReference>
<keyword evidence="6" id="KW-0131">Cell cycle</keyword>
<evidence type="ECO:0000256" key="6">
    <source>
        <dbReference type="ARBA" id="ARBA00023306"/>
    </source>
</evidence>
<dbReference type="SUPFAM" id="SSF102829">
    <property type="entry name" value="Cell division protein ZapA-like"/>
    <property type="match status" value="1"/>
</dbReference>
<keyword evidence="10" id="KW-0175">Coiled coil</keyword>
<gene>
    <name evidence="11" type="ORF">CFOLD11_07580</name>
</gene>
<evidence type="ECO:0000256" key="8">
    <source>
        <dbReference type="ARBA" id="ARBA00026068"/>
    </source>
</evidence>
<proteinExistence type="predicted"/>
<dbReference type="Proteomes" id="UP001057868">
    <property type="component" value="Unassembled WGS sequence"/>
</dbReference>
<keyword evidence="5" id="KW-0717">Septation</keyword>
<feature type="coiled-coil region" evidence="10">
    <location>
        <begin position="69"/>
        <end position="182"/>
    </location>
</feature>
<keyword evidence="12" id="KW-1185">Reference proteome</keyword>
<sequence length="225" mass="26098">MGSVTVRINGIDYNLKGKDDEEYLNYIANYVDEKVKEILSKNNKLSSVAATVLAAINISDELFKVNNDYNDLLGNFESLQKENDKLKQSLEDVERKEDEEKEEYVSMMQAIEDLKLEKLSLEEKNSSLLEVLNSKNNELEELKNVQLDEGQEEDLSEQITELESAAKKLLEENNSLKLVNREMKFELQSSKYKVMDLEKKYLDSQIKLATEIKKREPYLKVKDNK</sequence>
<dbReference type="GO" id="GO:0005829">
    <property type="term" value="C:cytosol"/>
    <property type="evidence" value="ECO:0007669"/>
    <property type="project" value="TreeGrafter"/>
</dbReference>
<evidence type="ECO:0000256" key="5">
    <source>
        <dbReference type="ARBA" id="ARBA00023210"/>
    </source>
</evidence>
<dbReference type="GO" id="GO:0030428">
    <property type="term" value="C:cell septum"/>
    <property type="evidence" value="ECO:0007669"/>
    <property type="project" value="TreeGrafter"/>
</dbReference>
<evidence type="ECO:0000256" key="1">
    <source>
        <dbReference type="ARBA" id="ARBA00004496"/>
    </source>
</evidence>
<comment type="function">
    <text evidence="7">Activator of cell division through the inhibition of FtsZ GTPase activity, therefore promoting FtsZ assembly into bundles of protofilaments necessary for the formation of the division Z ring. It is recruited early at mid-cell but it is not essential for cell division.</text>
</comment>
<dbReference type="InterPro" id="IPR007838">
    <property type="entry name" value="Cell_div_ZapA-like"/>
</dbReference>